<evidence type="ECO:0000313" key="9">
    <source>
        <dbReference type="EMBL" id="RRC97629.1"/>
    </source>
</evidence>
<dbReference type="InterPro" id="IPR008915">
    <property type="entry name" value="Peptidase_M50"/>
</dbReference>
<dbReference type="OrthoDB" id="9759690at2"/>
<dbReference type="Pfam" id="PF02163">
    <property type="entry name" value="Peptidase_M50"/>
    <property type="match status" value="1"/>
</dbReference>
<evidence type="ECO:0000256" key="7">
    <source>
        <dbReference type="SAM" id="Phobius"/>
    </source>
</evidence>
<gene>
    <name evidence="9" type="ORF">EHS89_17515</name>
</gene>
<evidence type="ECO:0000256" key="3">
    <source>
        <dbReference type="ARBA" id="ARBA00007931"/>
    </source>
</evidence>
<evidence type="ECO:0000256" key="1">
    <source>
        <dbReference type="ARBA" id="ARBA00001947"/>
    </source>
</evidence>
<comment type="caution">
    <text evidence="9">The sequence shown here is derived from an EMBL/GenBank/DDBJ whole genome shotgun (WGS) entry which is preliminary data.</text>
</comment>
<feature type="transmembrane region" description="Helical" evidence="7">
    <location>
        <begin position="375"/>
        <end position="394"/>
    </location>
</feature>
<evidence type="ECO:0000256" key="6">
    <source>
        <dbReference type="ARBA" id="ARBA00023136"/>
    </source>
</evidence>
<evidence type="ECO:0000256" key="5">
    <source>
        <dbReference type="ARBA" id="ARBA00022989"/>
    </source>
</evidence>
<dbReference type="Gene3D" id="2.40.30.170">
    <property type="match status" value="1"/>
</dbReference>
<proteinExistence type="inferred from homology"/>
<organism evidence="9 10">
    <name type="scientific">Amphritea balenae</name>
    <dbReference type="NCBI Taxonomy" id="452629"/>
    <lineage>
        <taxon>Bacteria</taxon>
        <taxon>Pseudomonadati</taxon>
        <taxon>Pseudomonadota</taxon>
        <taxon>Gammaproteobacteria</taxon>
        <taxon>Oceanospirillales</taxon>
        <taxon>Oceanospirillaceae</taxon>
        <taxon>Amphritea</taxon>
    </lineage>
</organism>
<sequence length="699" mass="79624">MALPPLRDDLSIHQAPAATDGSPTWSLHDPTRSKFFRIDWATFLIISNWELGDPELICAAIQKHAPLDIVPDDIDKVIEFLAAQELIQCVSATDSARLTEAVDRQQQVWWKWLLHHYLFFRLPLFRPNDFLQHMLPAVEIFYSKAFRIITLIAFVMGLFGISRQWSEFSTTLVDTFTWDGLTSYMITLVLVKVLHEFGHAFTAKRYGCNVPTMGVAFLVMFPVAYTDVNDGWKLENRFHRLAIGAGGIAVELALASWALLMWSLLPEGNLRDSAFFIATTSIISSILINASPFLRFDGYFLLSDWLNVANLHNRAGALAKWRMREWLFDLGDMKPEVFSKERERFMTWFAFITWLYRLVLFLGIAVMVYEFFFKALGIILFVVELLWFIAFPVFKELKEWYLRWPEIRQRRRHIRSMIMLVILIIVGFLPLNFRINGQAVLEPVNSFTLYAPAPAQLMAELPPSGSELAAGDLLLKLQSPVLEQRELLTIAELTTVAWQRQAAALDMQMRPQLPLFEKQLAEVNSKLNGIRQEKKLLKPVAPFTGQLVDPMPDLRVGDWIQKDAAIATLIDPAHWQVETYLGESDISRIKQGDSALFYAETPGSDPLVLKVVNIDRDSSRVLQEPMLASVNGGSISVRPQKETLIPEQAIYRVVLSVENPETELVQVQRGQVMISGEAESVLGYYLTTALSVLIRESSW</sequence>
<name>A0A3P1SL23_9GAMM</name>
<evidence type="ECO:0000313" key="10">
    <source>
        <dbReference type="Proteomes" id="UP000267535"/>
    </source>
</evidence>
<dbReference type="GO" id="GO:0031293">
    <property type="term" value="P:membrane protein intracellular domain proteolysis"/>
    <property type="evidence" value="ECO:0007669"/>
    <property type="project" value="TreeGrafter"/>
</dbReference>
<feature type="domain" description="Peptidase M50" evidence="8">
    <location>
        <begin position="185"/>
        <end position="276"/>
    </location>
</feature>
<dbReference type="GO" id="GO:0005737">
    <property type="term" value="C:cytoplasm"/>
    <property type="evidence" value="ECO:0007669"/>
    <property type="project" value="TreeGrafter"/>
</dbReference>
<dbReference type="Proteomes" id="UP000267535">
    <property type="component" value="Unassembled WGS sequence"/>
</dbReference>
<evidence type="ECO:0000256" key="2">
    <source>
        <dbReference type="ARBA" id="ARBA00004127"/>
    </source>
</evidence>
<dbReference type="GO" id="GO:0012505">
    <property type="term" value="C:endomembrane system"/>
    <property type="evidence" value="ECO:0007669"/>
    <property type="project" value="UniProtKB-SubCell"/>
</dbReference>
<evidence type="ECO:0000259" key="8">
    <source>
        <dbReference type="Pfam" id="PF02163"/>
    </source>
</evidence>
<reference evidence="9 10" key="1">
    <citation type="submission" date="2018-11" db="EMBL/GenBank/DDBJ databases">
        <title>The draft genome sequence of Amphritea balenae JAMM 1525T.</title>
        <authorList>
            <person name="Fang Z."/>
            <person name="Zhang Y."/>
            <person name="Han X."/>
        </authorList>
    </citation>
    <scope>NUCLEOTIDE SEQUENCE [LARGE SCALE GENOMIC DNA]</scope>
    <source>
        <strain evidence="9 10">JAMM 1525</strain>
    </source>
</reference>
<keyword evidence="6 7" id="KW-0472">Membrane</keyword>
<feature type="transmembrane region" description="Helical" evidence="7">
    <location>
        <begin position="348"/>
        <end position="369"/>
    </location>
</feature>
<dbReference type="EMBL" id="RQXV01000011">
    <property type="protein sequence ID" value="RRC97629.1"/>
    <property type="molecule type" value="Genomic_DNA"/>
</dbReference>
<dbReference type="PANTHER" id="PTHR13325:SF3">
    <property type="entry name" value="MEMBRANE-BOUND TRANSCRIPTION FACTOR SITE-2 PROTEASE"/>
    <property type="match status" value="1"/>
</dbReference>
<feature type="transmembrane region" description="Helical" evidence="7">
    <location>
        <begin position="177"/>
        <end position="195"/>
    </location>
</feature>
<keyword evidence="4 7" id="KW-0812">Transmembrane</keyword>
<comment type="similarity">
    <text evidence="3">Belongs to the peptidase M50B family.</text>
</comment>
<evidence type="ECO:0000256" key="4">
    <source>
        <dbReference type="ARBA" id="ARBA00022692"/>
    </source>
</evidence>
<keyword evidence="10" id="KW-1185">Reference proteome</keyword>
<dbReference type="GO" id="GO:0016020">
    <property type="term" value="C:membrane"/>
    <property type="evidence" value="ECO:0007669"/>
    <property type="project" value="InterPro"/>
</dbReference>
<feature type="transmembrane region" description="Helical" evidence="7">
    <location>
        <begin position="414"/>
        <end position="433"/>
    </location>
</feature>
<dbReference type="CDD" id="cd05709">
    <property type="entry name" value="S2P-M50"/>
    <property type="match status" value="1"/>
</dbReference>
<comment type="subcellular location">
    <subcellularLocation>
        <location evidence="2">Endomembrane system</location>
        <topology evidence="2">Multi-pass membrane protein</topology>
    </subcellularLocation>
</comment>
<keyword evidence="5 7" id="KW-1133">Transmembrane helix</keyword>
<dbReference type="InterPro" id="IPR001193">
    <property type="entry name" value="MBTPS2"/>
</dbReference>
<feature type="transmembrane region" description="Helical" evidence="7">
    <location>
        <begin position="241"/>
        <end position="262"/>
    </location>
</feature>
<protein>
    <submittedName>
        <fullName evidence="9">HlyD family efflux transporter periplasmic adaptor subunit</fullName>
    </submittedName>
</protein>
<comment type="cofactor">
    <cofactor evidence="1">
        <name>Zn(2+)</name>
        <dbReference type="ChEBI" id="CHEBI:29105"/>
    </cofactor>
</comment>
<dbReference type="GO" id="GO:0004222">
    <property type="term" value="F:metalloendopeptidase activity"/>
    <property type="evidence" value="ECO:0007669"/>
    <property type="project" value="InterPro"/>
</dbReference>
<dbReference type="RefSeq" id="WP_124927468.1">
    <property type="nucleotide sequence ID" value="NZ_BMOH01000004.1"/>
</dbReference>
<dbReference type="PANTHER" id="PTHR13325">
    <property type="entry name" value="PROTEASE M50 MEMBRANE-BOUND TRANSCRIPTION FACTOR SITE 2 PROTEASE"/>
    <property type="match status" value="1"/>
</dbReference>
<accession>A0A3P1SL23</accession>
<dbReference type="AlphaFoldDB" id="A0A3P1SL23"/>
<feature type="transmembrane region" description="Helical" evidence="7">
    <location>
        <begin position="145"/>
        <end position="165"/>
    </location>
</feature>